<evidence type="ECO:0000256" key="2">
    <source>
        <dbReference type="PROSITE-ProRule" id="PRU00708"/>
    </source>
</evidence>
<dbReference type="SMR" id="A0A6P4B0H0"/>
<keyword evidence="1" id="KW-0677">Repeat</keyword>
<dbReference type="InterPro" id="IPR002885">
    <property type="entry name" value="PPR_rpt"/>
</dbReference>
<dbReference type="PANTHER" id="PTHR47926">
    <property type="entry name" value="PENTATRICOPEPTIDE REPEAT-CONTAINING PROTEIN"/>
    <property type="match status" value="1"/>
</dbReference>
<dbReference type="Pfam" id="PF01535">
    <property type="entry name" value="PPR"/>
    <property type="match status" value="11"/>
</dbReference>
<dbReference type="InterPro" id="IPR011990">
    <property type="entry name" value="TPR-like_helical_dom_sf"/>
</dbReference>
<organism evidence="3 4">
    <name type="scientific">Ziziphus jujuba</name>
    <name type="common">Chinese jujube</name>
    <name type="synonym">Ziziphus sativa</name>
    <dbReference type="NCBI Taxonomy" id="326968"/>
    <lineage>
        <taxon>Eukaryota</taxon>
        <taxon>Viridiplantae</taxon>
        <taxon>Streptophyta</taxon>
        <taxon>Embryophyta</taxon>
        <taxon>Tracheophyta</taxon>
        <taxon>Spermatophyta</taxon>
        <taxon>Magnoliopsida</taxon>
        <taxon>eudicotyledons</taxon>
        <taxon>Gunneridae</taxon>
        <taxon>Pentapetalae</taxon>
        <taxon>rosids</taxon>
        <taxon>fabids</taxon>
        <taxon>Rosales</taxon>
        <taxon>Rhamnaceae</taxon>
        <taxon>Paliureae</taxon>
        <taxon>Ziziphus</taxon>
    </lineage>
</organism>
<feature type="repeat" description="PPR" evidence="2">
    <location>
        <begin position="268"/>
        <end position="302"/>
    </location>
</feature>
<dbReference type="PROSITE" id="PS51375">
    <property type="entry name" value="PPR"/>
    <property type="match status" value="7"/>
</dbReference>
<feature type="repeat" description="PPR" evidence="2">
    <location>
        <begin position="71"/>
        <end position="105"/>
    </location>
</feature>
<feature type="repeat" description="PPR" evidence="2">
    <location>
        <begin position="400"/>
        <end position="434"/>
    </location>
</feature>
<dbReference type="NCBIfam" id="TIGR00756">
    <property type="entry name" value="PPR"/>
    <property type="match status" value="6"/>
</dbReference>
<dbReference type="FunCoup" id="A0A6P4B0H0">
    <property type="interactions" value="183"/>
</dbReference>
<gene>
    <name evidence="4" type="primary">LOC107429102</name>
</gene>
<protein>
    <submittedName>
        <fullName evidence="4">Pentatricopeptide repeat-containing protein At1g77010, mitochondrial</fullName>
    </submittedName>
</protein>
<dbReference type="Proteomes" id="UP001652623">
    <property type="component" value="Chromosome 5"/>
</dbReference>
<dbReference type="RefSeq" id="XP_015895240.3">
    <property type="nucleotide sequence ID" value="XM_016039754.4"/>
</dbReference>
<evidence type="ECO:0000313" key="3">
    <source>
        <dbReference type="Proteomes" id="UP001652623"/>
    </source>
</evidence>
<evidence type="ECO:0000256" key="1">
    <source>
        <dbReference type="ARBA" id="ARBA00022737"/>
    </source>
</evidence>
<dbReference type="GO" id="GO:0003723">
    <property type="term" value="F:RNA binding"/>
    <property type="evidence" value="ECO:0007669"/>
    <property type="project" value="InterPro"/>
</dbReference>
<dbReference type="Pfam" id="PF13041">
    <property type="entry name" value="PPR_2"/>
    <property type="match status" value="2"/>
</dbReference>
<sequence length="684" mass="75999">MNLDVHSLARILNSCTTHHSIHYGKQLHLLFLKKGLLSSTVSIGNRLLQMYIRCGSIRDACKMFEDMPQRNSFSWNTMIEGYMKSGDHVKSLEFFRCMPNKNDFSWNVIISGLAKAGGLATARSFFNDMPNKNGVAWTSLIHAYARNGQPRDALKLFKDLNSNPFEVSRCDAFVLATVIGVCTDLIALNCGKQIHARILIDELEFDSVLASSLINLYAECGYLDGATHVLNMMKEPDDYSLSALISGYANCGRMDDARRVFYTKTNPDVALWNSMISGYVCNNESIGALILFNEMRNNSVQGDSLTLASVLSACGTVGILEHAKQMHTHAYKVGIIDNVVATSALLDAYSKCGSPNYACKLFSELKAFDTILLNCMITIYSNCGRIEDAKQIFKTMPSRSIISWNSMIVGLSQNGYPMETLNLFREMNELNLKMDKFNLAGAISSCAAMTSLEYGEQVFARTTIIGLESDEIISNSLVDFYCKCGLVENGRKIFNKMEKSDEVPWNSMLMGYATNGHGIEALALFDEMSQAGVRPNAITFTGVLSACDHCGMVEEGRKWFNRMKCDYHIDPGIEHFACMVDLLSRAGYIEEAMNLIEEMPFKADANMLSPVLRGCVAHGDKAIGKKIAEQIIELDSEDSGAYIQLSNILASLGEWDGSAQVRKMMRYKRVVKNPGCSWSDCQKQ</sequence>
<dbReference type="GeneID" id="107429102"/>
<feature type="repeat" description="PPR" evidence="2">
    <location>
        <begin position="501"/>
        <end position="535"/>
    </location>
</feature>
<feature type="repeat" description="PPR" evidence="2">
    <location>
        <begin position="369"/>
        <end position="399"/>
    </location>
</feature>
<dbReference type="InterPro" id="IPR046848">
    <property type="entry name" value="E_motif"/>
</dbReference>
<name>A0A6P4B0H0_ZIZJJ</name>
<dbReference type="KEGG" id="zju:107429102"/>
<proteinExistence type="predicted"/>
<dbReference type="Pfam" id="PF20431">
    <property type="entry name" value="E_motif"/>
    <property type="match status" value="1"/>
</dbReference>
<accession>A0A6P4B0H0</accession>
<dbReference type="InParanoid" id="A0A6P4B0H0"/>
<dbReference type="InterPro" id="IPR046960">
    <property type="entry name" value="PPR_At4g14850-like_plant"/>
</dbReference>
<dbReference type="GO" id="GO:0009451">
    <property type="term" value="P:RNA modification"/>
    <property type="evidence" value="ECO:0007669"/>
    <property type="project" value="InterPro"/>
</dbReference>
<dbReference type="Gene3D" id="1.25.40.10">
    <property type="entry name" value="Tetratricopeptide repeat domain"/>
    <property type="match status" value="6"/>
</dbReference>
<dbReference type="PANTHER" id="PTHR47926:SF392">
    <property type="entry name" value="PENTATRICOPEPTIDE REPEAT-CONTAINING PROTEIN"/>
    <property type="match status" value="1"/>
</dbReference>
<feature type="repeat" description="PPR" evidence="2">
    <location>
        <begin position="133"/>
        <end position="167"/>
    </location>
</feature>
<dbReference type="GO" id="GO:0005737">
    <property type="term" value="C:cytoplasm"/>
    <property type="evidence" value="ECO:0007669"/>
    <property type="project" value="UniProtKB-ARBA"/>
</dbReference>
<feature type="repeat" description="PPR" evidence="2">
    <location>
        <begin position="470"/>
        <end position="500"/>
    </location>
</feature>
<reference evidence="4" key="1">
    <citation type="submission" date="2025-08" db="UniProtKB">
        <authorList>
            <consortium name="RefSeq"/>
        </authorList>
    </citation>
    <scope>IDENTIFICATION</scope>
    <source>
        <tissue evidence="4">Seedling</tissue>
    </source>
</reference>
<evidence type="ECO:0000313" key="4">
    <source>
        <dbReference type="RefSeq" id="XP_015895240.3"/>
    </source>
</evidence>
<dbReference type="AlphaFoldDB" id="A0A6P4B0H0"/>
<keyword evidence="3" id="KW-1185">Reference proteome</keyword>